<evidence type="ECO:0000256" key="1">
    <source>
        <dbReference type="ARBA" id="ARBA00005912"/>
    </source>
</evidence>
<evidence type="ECO:0000256" key="2">
    <source>
        <dbReference type="ARBA" id="ARBA00022917"/>
    </source>
</evidence>
<keyword evidence="4" id="KW-0175">Coiled coil</keyword>
<comment type="subcellular location">
    <subcellularLocation>
        <location evidence="3">Cytoplasm</location>
    </subcellularLocation>
</comment>
<dbReference type="Pfam" id="PF01765">
    <property type="entry name" value="RRF"/>
    <property type="match status" value="1"/>
</dbReference>
<feature type="coiled-coil region" evidence="4">
    <location>
        <begin position="127"/>
        <end position="161"/>
    </location>
</feature>
<dbReference type="GO" id="GO:0006415">
    <property type="term" value="P:translational termination"/>
    <property type="evidence" value="ECO:0007669"/>
    <property type="project" value="UniProtKB-UniRule"/>
</dbReference>
<protein>
    <recommendedName>
        <fullName evidence="3">Ribosome-recycling factor</fullName>
        <shortName evidence="3">RRF</shortName>
    </recommendedName>
    <alternativeName>
        <fullName evidence="3">Ribosome-releasing factor</fullName>
    </alternativeName>
</protein>
<dbReference type="InterPro" id="IPR023584">
    <property type="entry name" value="Ribosome_recyc_fac_dom"/>
</dbReference>
<dbReference type="FunFam" id="3.30.1360.40:FF:000001">
    <property type="entry name" value="Ribosome-recycling factor"/>
    <property type="match status" value="1"/>
</dbReference>
<dbReference type="InterPro" id="IPR036191">
    <property type="entry name" value="RRF_sf"/>
</dbReference>
<dbReference type="CDD" id="cd00520">
    <property type="entry name" value="RRF"/>
    <property type="match status" value="1"/>
</dbReference>
<dbReference type="EMBL" id="PHFL01000014">
    <property type="protein sequence ID" value="RFM24894.1"/>
    <property type="molecule type" value="Genomic_DNA"/>
</dbReference>
<name>A0A395M4M2_9BACT</name>
<evidence type="ECO:0000256" key="4">
    <source>
        <dbReference type="SAM" id="Coils"/>
    </source>
</evidence>
<dbReference type="SUPFAM" id="SSF55194">
    <property type="entry name" value="Ribosome recycling factor, RRF"/>
    <property type="match status" value="1"/>
</dbReference>
<dbReference type="Proteomes" id="UP000266389">
    <property type="component" value="Unassembled WGS sequence"/>
</dbReference>
<proteinExistence type="inferred from homology"/>
<dbReference type="Gene3D" id="1.10.132.20">
    <property type="entry name" value="Ribosome-recycling factor"/>
    <property type="match status" value="1"/>
</dbReference>
<organism evidence="6 7">
    <name type="scientific">Candidatus Thermochlorobacter aerophilus</name>
    <dbReference type="NCBI Taxonomy" id="1868324"/>
    <lineage>
        <taxon>Bacteria</taxon>
        <taxon>Pseudomonadati</taxon>
        <taxon>Chlorobiota</taxon>
        <taxon>Chlorobiia</taxon>
        <taxon>Chlorobiales</taxon>
        <taxon>Candidatus Thermochlorobacteriaceae</taxon>
        <taxon>Candidatus Thermochlorobacter</taxon>
    </lineage>
</organism>
<evidence type="ECO:0000259" key="5">
    <source>
        <dbReference type="Pfam" id="PF01765"/>
    </source>
</evidence>
<sequence length="187" mass="21024">MSSTKEILSSAEQRMKKSLEAFQHELASIRTGKATTALLDGIKVEAYGQLSPLKQVASISVLDTRTLSVQVWDKSLAPTIEKAIRESGMGLNPALDGQSIRVPIPPLTEERRKEYVKLVRRLAEESKIALRNVRRDAIQAIERAEKEKLISEDDKNRGKKEADALIQKFERLIDDSVAKKEKEIMEV</sequence>
<feature type="domain" description="Ribosome recycling factor" evidence="5">
    <location>
        <begin position="22"/>
        <end position="185"/>
    </location>
</feature>
<comment type="function">
    <text evidence="3">Responsible for the release of ribosomes from messenger RNA at the termination of protein biosynthesis. May increase the efficiency of translation by recycling ribosomes from one round of translation to another.</text>
</comment>
<comment type="similarity">
    <text evidence="1 3">Belongs to the RRF family.</text>
</comment>
<reference evidence="6 7" key="1">
    <citation type="journal article" date="2011" name="ISME J.">
        <title>Community ecology of hot spring cyanobacterial mats: predominant populations and their functional potential.</title>
        <authorList>
            <person name="Klatt C.G."/>
            <person name="Wood J.M."/>
            <person name="Rusch D.B."/>
            <person name="Bateson M.M."/>
            <person name="Hamamura N."/>
            <person name="Heidelberg J.F."/>
            <person name="Grossman A.R."/>
            <person name="Bhaya D."/>
            <person name="Cohan F.M."/>
            <person name="Kuhl M."/>
            <person name="Bryant D.A."/>
            <person name="Ward D.M."/>
        </authorList>
    </citation>
    <scope>NUCLEOTIDE SEQUENCE [LARGE SCALE GENOMIC DNA]</scope>
    <source>
        <strain evidence="6">OS</strain>
    </source>
</reference>
<dbReference type="GO" id="GO:0043023">
    <property type="term" value="F:ribosomal large subunit binding"/>
    <property type="evidence" value="ECO:0007669"/>
    <property type="project" value="TreeGrafter"/>
</dbReference>
<evidence type="ECO:0000313" key="6">
    <source>
        <dbReference type="EMBL" id="RFM24894.1"/>
    </source>
</evidence>
<dbReference type="HAMAP" id="MF_00040">
    <property type="entry name" value="RRF"/>
    <property type="match status" value="1"/>
</dbReference>
<comment type="caution">
    <text evidence="6">The sequence shown here is derived from an EMBL/GenBank/DDBJ whole genome shotgun (WGS) entry which is preliminary data.</text>
</comment>
<keyword evidence="3" id="KW-0963">Cytoplasm</keyword>
<dbReference type="GO" id="GO:0005737">
    <property type="term" value="C:cytoplasm"/>
    <property type="evidence" value="ECO:0007669"/>
    <property type="project" value="UniProtKB-SubCell"/>
</dbReference>
<gene>
    <name evidence="3" type="primary">frr</name>
    <name evidence="6" type="ORF">D0433_03045</name>
</gene>
<dbReference type="InterPro" id="IPR002661">
    <property type="entry name" value="Ribosome_recyc_fac"/>
</dbReference>
<dbReference type="PANTHER" id="PTHR20982:SF3">
    <property type="entry name" value="MITOCHONDRIAL RIBOSOME RECYCLING FACTOR PSEUDO 1"/>
    <property type="match status" value="1"/>
</dbReference>
<dbReference type="NCBIfam" id="TIGR00496">
    <property type="entry name" value="frr"/>
    <property type="match status" value="1"/>
</dbReference>
<keyword evidence="2 3" id="KW-0648">Protein biosynthesis</keyword>
<evidence type="ECO:0000313" key="7">
    <source>
        <dbReference type="Proteomes" id="UP000266389"/>
    </source>
</evidence>
<accession>A0A395M4M2</accession>
<dbReference type="AlphaFoldDB" id="A0A395M4M2"/>
<dbReference type="Gene3D" id="3.30.1360.40">
    <property type="match status" value="1"/>
</dbReference>
<evidence type="ECO:0000256" key="3">
    <source>
        <dbReference type="HAMAP-Rule" id="MF_00040"/>
    </source>
</evidence>
<dbReference type="PANTHER" id="PTHR20982">
    <property type="entry name" value="RIBOSOME RECYCLING FACTOR"/>
    <property type="match status" value="1"/>
</dbReference>